<feature type="domain" description="D-apionate lactonase TIM barrel" evidence="2">
    <location>
        <begin position="278"/>
        <end position="481"/>
    </location>
</feature>
<dbReference type="EMBL" id="JAANHS010000001">
    <property type="protein sequence ID" value="NHB75392.1"/>
    <property type="molecule type" value="Genomic_DNA"/>
</dbReference>
<evidence type="ECO:0000313" key="3">
    <source>
        <dbReference type="EMBL" id="NHB75392.1"/>
    </source>
</evidence>
<feature type="domain" description="D-apionate lactonase N-terminal" evidence="1">
    <location>
        <begin position="6"/>
        <end position="212"/>
    </location>
</feature>
<dbReference type="InterPro" id="IPR058787">
    <property type="entry name" value="ApnL_M"/>
</dbReference>
<dbReference type="Pfam" id="PF25838">
    <property type="entry name" value="Apionate_lact_M"/>
    <property type="match status" value="1"/>
</dbReference>
<keyword evidence="4" id="KW-1185">Reference proteome</keyword>
<comment type="caution">
    <text evidence="3">The sequence shown here is derived from an EMBL/GenBank/DDBJ whole genome shotgun (WGS) entry which is preliminary data.</text>
</comment>
<dbReference type="Proteomes" id="UP001515660">
    <property type="component" value="Unassembled WGS sequence"/>
</dbReference>
<name>A0ABX0G2G1_9RHOB</name>
<organism evidence="3 4">
    <name type="scientific">Rhodobacter calidifons</name>
    <dbReference type="NCBI Taxonomy" id="2715277"/>
    <lineage>
        <taxon>Bacteria</taxon>
        <taxon>Pseudomonadati</taxon>
        <taxon>Pseudomonadota</taxon>
        <taxon>Alphaproteobacteria</taxon>
        <taxon>Rhodobacterales</taxon>
        <taxon>Rhodobacter group</taxon>
        <taxon>Rhodobacter</taxon>
    </lineage>
</organism>
<dbReference type="InterPro" id="IPR058788">
    <property type="entry name" value="ApnL_N"/>
</dbReference>
<dbReference type="Pfam" id="PF25837">
    <property type="entry name" value="Apionate_lact_N"/>
    <property type="match status" value="1"/>
</dbReference>
<evidence type="ECO:0000313" key="4">
    <source>
        <dbReference type="Proteomes" id="UP001515660"/>
    </source>
</evidence>
<reference evidence="3 4" key="1">
    <citation type="journal article" date="2022" name="Microorganisms">
        <title>Genome Sequence and Characterization of a Xanthorhodopsin-Containing, Aerobic Anoxygenic Phototrophic Rhodobacter Species, Isolated from Mesophilic Conditions at Yellowstone National Park.</title>
        <authorList>
            <person name="Kyndt J.A."/>
            <person name="Robertson S."/>
            <person name="Shoffstall I.B."/>
            <person name="Ramaley R.F."/>
            <person name="Meyer T.E."/>
        </authorList>
    </citation>
    <scope>NUCLEOTIDE SEQUENCE [LARGE SCALE GENOMIC DNA]</scope>
    <source>
        <strain evidence="3 4">M37P</strain>
    </source>
</reference>
<proteinExistence type="predicted"/>
<evidence type="ECO:0000259" key="2">
    <source>
        <dbReference type="Pfam" id="PF25838"/>
    </source>
</evidence>
<gene>
    <name evidence="3" type="ORF">G8O29_01385</name>
</gene>
<evidence type="ECO:0000259" key="1">
    <source>
        <dbReference type="Pfam" id="PF25837"/>
    </source>
</evidence>
<accession>A0ABX0G2G1</accession>
<sequence length="536" mass="57181">MTDWHEQAAITLGRLRAVIRQGELRGLWFAGREVLRGLSCPVRDADWGTVPVVTSAEEVEENSYLRRFDERLGRFRGTFRVEAEAETRIRFALRLAVDRDMEVNRAGFVVLHPLAEVAGTPMTVTHSDGSRSEAAFPERIAPAQPVGGIAGIAHRVGPVSVGLTFRGDIFEMEDQRNWSDASFKTYCRPLSLPRPYVIAAGSEIVQEITLELGLAAEVPPPRPQPVAGIWRLPQVLLAHEPGLSSLRGLAAFPGVPVLLRVSAATPEVEIAALAQRADVAVEILFDDLADLDAQAGRLLHLGLRPLRVVALPRSYLASHQPEGPWPDGPAPRDAIAPLRAAFPGVPVGTGSLTNFTEFNRCPPDLSADYATFGTTAIVHAADDDSVIATREALPAIFASAKALAPGKPLHLGLFSIGMRSNPYGRSVVPNPDGLRLPMAMVDLRQRTGFAAVHAFGVLAAAARAGVESVSLAMPDGPLGAEGTPLGALIRAVAPLAGRTATWRETVSGPSMTTDGLSIRTDGPERLEVAPRLCGVP</sequence>
<protein>
    <submittedName>
        <fullName evidence="3">Uncharacterized protein</fullName>
    </submittedName>
</protein>
<dbReference type="RefSeq" id="WP_166401434.1">
    <property type="nucleotide sequence ID" value="NZ_JAANHS010000001.1"/>
</dbReference>